<comment type="caution">
    <text evidence="1">The sequence shown here is derived from an EMBL/GenBank/DDBJ whole genome shotgun (WGS) entry which is preliminary data.</text>
</comment>
<dbReference type="Proteomes" id="UP000712600">
    <property type="component" value="Unassembled WGS sequence"/>
</dbReference>
<reference evidence="1" key="1">
    <citation type="submission" date="2019-12" db="EMBL/GenBank/DDBJ databases">
        <title>Genome sequencing and annotation of Brassica cretica.</title>
        <authorList>
            <person name="Studholme D.J."/>
            <person name="Sarris P."/>
        </authorList>
    </citation>
    <scope>NUCLEOTIDE SEQUENCE</scope>
    <source>
        <strain evidence="1">PFS-109/04</strain>
        <tissue evidence="1">Leaf</tissue>
    </source>
</reference>
<proteinExistence type="predicted"/>
<dbReference type="AlphaFoldDB" id="A0A8S9SCX1"/>
<evidence type="ECO:0000313" key="1">
    <source>
        <dbReference type="EMBL" id="KAF3599366.1"/>
    </source>
</evidence>
<organism evidence="1 2">
    <name type="scientific">Brassica cretica</name>
    <name type="common">Mustard</name>
    <dbReference type="NCBI Taxonomy" id="69181"/>
    <lineage>
        <taxon>Eukaryota</taxon>
        <taxon>Viridiplantae</taxon>
        <taxon>Streptophyta</taxon>
        <taxon>Embryophyta</taxon>
        <taxon>Tracheophyta</taxon>
        <taxon>Spermatophyta</taxon>
        <taxon>Magnoliopsida</taxon>
        <taxon>eudicotyledons</taxon>
        <taxon>Gunneridae</taxon>
        <taxon>Pentapetalae</taxon>
        <taxon>rosids</taxon>
        <taxon>malvids</taxon>
        <taxon>Brassicales</taxon>
        <taxon>Brassicaceae</taxon>
        <taxon>Brassiceae</taxon>
        <taxon>Brassica</taxon>
    </lineage>
</organism>
<name>A0A8S9SCX1_BRACR</name>
<evidence type="ECO:0000313" key="2">
    <source>
        <dbReference type="Proteomes" id="UP000712600"/>
    </source>
</evidence>
<accession>A0A8S9SCX1</accession>
<gene>
    <name evidence="1" type="ORF">F2Q69_00033968</name>
</gene>
<protein>
    <submittedName>
        <fullName evidence="1">Uncharacterized protein</fullName>
    </submittedName>
</protein>
<sequence>MISKDWSRWSLLENTPALLRSSEAEFLLCSFGKISGAEVHRRARKLWWLVLQRWLSRIEDDWETDGGDWLVIGAVEARLIVGE</sequence>
<dbReference type="EMBL" id="QGKX02000004">
    <property type="protein sequence ID" value="KAF3599366.1"/>
    <property type="molecule type" value="Genomic_DNA"/>
</dbReference>